<feature type="chain" id="PRO_5003143056" description="Carboxypeptidase regulatory-like domain-containing protein" evidence="2">
    <location>
        <begin position="28"/>
        <end position="309"/>
    </location>
</feature>
<dbReference type="AlphaFoldDB" id="E0XXT3"/>
<feature type="compositionally biased region" description="Low complexity" evidence="1">
    <location>
        <begin position="161"/>
        <end position="173"/>
    </location>
</feature>
<organism evidence="3">
    <name type="scientific">uncultured delta proteobacterium HF0200_14D13</name>
    <dbReference type="NCBI Taxonomy" id="710830"/>
    <lineage>
        <taxon>Bacteria</taxon>
        <taxon>Deltaproteobacteria</taxon>
        <taxon>environmental samples</taxon>
    </lineage>
</organism>
<evidence type="ECO:0000256" key="2">
    <source>
        <dbReference type="SAM" id="SignalP"/>
    </source>
</evidence>
<keyword evidence="2" id="KW-0732">Signal</keyword>
<sequence length="309" mass="32801">MLKLPSLPLSALLLRLLAMALCVSLFACDDSEETGENISLNCAGEVDTSPTSTVSISGYVIDGKTGSKLSGTVNLYNSTGTTLLDNSSVSSSSKYSFSGLTPSTYVVKSVISNYTTATDSLCLVKDNDDKSLSVLTPAQAEKANVIVLTWSSGVNDLDSHLISSGGSPSPSHIGYRRPDHTASGSGYDNASSTSEWAWFDKDATRNASNCTSTSNCPPETLTIKLDSTNGPIRNSVSKACYYVYIWSSGKKWSDITAEVKLFQSDGSALTNFNSPSDSSGNRYWHVFDLDSNLNITTKNTSSASIPTCS</sequence>
<reference evidence="3" key="1">
    <citation type="journal article" date="2011" name="Environ. Microbiol.">
        <title>Time-series analyses of Monterey Bay coastal microbial picoplankton using a 'genome proxy' microarray.</title>
        <authorList>
            <person name="Rich V.I."/>
            <person name="Pham V.D."/>
            <person name="Eppley J."/>
            <person name="Shi Y."/>
            <person name="DeLong E.F."/>
        </authorList>
    </citation>
    <scope>NUCLEOTIDE SEQUENCE</scope>
</reference>
<dbReference type="PROSITE" id="PS51257">
    <property type="entry name" value="PROKAR_LIPOPROTEIN"/>
    <property type="match status" value="1"/>
</dbReference>
<evidence type="ECO:0000313" key="3">
    <source>
        <dbReference type="EMBL" id="ADI19224.1"/>
    </source>
</evidence>
<evidence type="ECO:0008006" key="4">
    <source>
        <dbReference type="Google" id="ProtNLM"/>
    </source>
</evidence>
<proteinExistence type="predicted"/>
<dbReference type="EMBL" id="GU474914">
    <property type="protein sequence ID" value="ADI19224.1"/>
    <property type="molecule type" value="Genomic_DNA"/>
</dbReference>
<evidence type="ECO:0000256" key="1">
    <source>
        <dbReference type="SAM" id="MobiDB-lite"/>
    </source>
</evidence>
<protein>
    <recommendedName>
        <fullName evidence="4">Carboxypeptidase regulatory-like domain-containing protein</fullName>
    </recommendedName>
</protein>
<accession>E0XXT3</accession>
<feature type="region of interest" description="Disordered" evidence="1">
    <location>
        <begin position="161"/>
        <end position="188"/>
    </location>
</feature>
<feature type="signal peptide" evidence="2">
    <location>
        <begin position="1"/>
        <end position="27"/>
    </location>
</feature>
<name>E0XXT3_9DELT</name>